<dbReference type="AlphaFoldDB" id="A0AAW0R8N4"/>
<dbReference type="Proteomes" id="UP001392437">
    <property type="component" value="Unassembled WGS sequence"/>
</dbReference>
<gene>
    <name evidence="1" type="ORF">PG999_002521</name>
</gene>
<evidence type="ECO:0000313" key="1">
    <source>
        <dbReference type="EMBL" id="KAK8130141.1"/>
    </source>
</evidence>
<sequence length="71" mass="7667">MPPNEKEEEVAGLIVAPNLLTSGQKVRKASRAKTLTTPTSGRNVPMFRTWLPVCPAGVFTGGYLRRIDAAV</sequence>
<comment type="caution">
    <text evidence="1">The sequence shown here is derived from an EMBL/GenBank/DDBJ whole genome shotgun (WGS) entry which is preliminary data.</text>
</comment>
<organism evidence="1 2">
    <name type="scientific">Apiospora kogelbergensis</name>
    <dbReference type="NCBI Taxonomy" id="1337665"/>
    <lineage>
        <taxon>Eukaryota</taxon>
        <taxon>Fungi</taxon>
        <taxon>Dikarya</taxon>
        <taxon>Ascomycota</taxon>
        <taxon>Pezizomycotina</taxon>
        <taxon>Sordariomycetes</taxon>
        <taxon>Xylariomycetidae</taxon>
        <taxon>Amphisphaeriales</taxon>
        <taxon>Apiosporaceae</taxon>
        <taxon>Apiospora</taxon>
    </lineage>
</organism>
<reference evidence="1 2" key="1">
    <citation type="submission" date="2023-01" db="EMBL/GenBank/DDBJ databases">
        <title>Analysis of 21 Apiospora genomes using comparative genomics revels a genus with tremendous synthesis potential of carbohydrate active enzymes and secondary metabolites.</title>
        <authorList>
            <person name="Sorensen T."/>
        </authorList>
    </citation>
    <scope>NUCLEOTIDE SEQUENCE [LARGE SCALE GENOMIC DNA]</scope>
    <source>
        <strain evidence="1 2">CBS 117206</strain>
    </source>
</reference>
<evidence type="ECO:0000313" key="2">
    <source>
        <dbReference type="Proteomes" id="UP001392437"/>
    </source>
</evidence>
<name>A0AAW0R8N4_9PEZI</name>
<dbReference type="EMBL" id="JAQQWP010000002">
    <property type="protein sequence ID" value="KAK8130141.1"/>
    <property type="molecule type" value="Genomic_DNA"/>
</dbReference>
<accession>A0AAW0R8N4</accession>
<keyword evidence="2" id="KW-1185">Reference proteome</keyword>
<protein>
    <submittedName>
        <fullName evidence="1">Uncharacterized protein</fullName>
    </submittedName>
</protein>
<proteinExistence type="predicted"/>